<sequence>MSEGMNGLTHPQKLHESNTLLSKLRNFSSISSLFFSSNAANATSEDYRFGFDDEDLTGVELWDPASELLASSVQNHRNPDDHVCNNQNLLPLLDVDTPTPTRPATPRNNLFTQPRSYSTMKYSPRVQQNVHIHHGFRDCNGIKDADEGGTALSDMSGPVEQCNLTSSSYSTIIAFLSSQLSSSDLSSLSSNSDDTPPLSPNDDSSIGSDPSIVSLTQELQIAESQRELVHLHSEEDEVKTCREEIKEGKRPAREISFDALIDDLSVPNDHSSNHQSKDRFPLDNAEEWYGLEYTLELSRRERRASETYSCDESVGESSRSRESWAALRLGRIHPFFEVEDYHQWKNWHLYLDREDERRKHCRGREFEAKSKDLALLYLKEMRARDLMHWQQEVYGMVGRDVKERLAWLAVHRRDPYYPPKKHNFGWYLKRSRSIACLRELQPKGAPIMISRGGRARPRG</sequence>
<proteinExistence type="predicted"/>
<organism evidence="2 3">
    <name type="scientific">Collybiopsis luxurians FD-317 M1</name>
    <dbReference type="NCBI Taxonomy" id="944289"/>
    <lineage>
        <taxon>Eukaryota</taxon>
        <taxon>Fungi</taxon>
        <taxon>Dikarya</taxon>
        <taxon>Basidiomycota</taxon>
        <taxon>Agaricomycotina</taxon>
        <taxon>Agaricomycetes</taxon>
        <taxon>Agaricomycetidae</taxon>
        <taxon>Agaricales</taxon>
        <taxon>Marasmiineae</taxon>
        <taxon>Omphalotaceae</taxon>
        <taxon>Collybiopsis</taxon>
        <taxon>Collybiopsis luxurians</taxon>
    </lineage>
</organism>
<keyword evidence="3" id="KW-1185">Reference proteome</keyword>
<dbReference type="AlphaFoldDB" id="A0A0D0C8X3"/>
<feature type="compositionally biased region" description="Low complexity" evidence="1">
    <location>
        <begin position="184"/>
        <end position="205"/>
    </location>
</feature>
<name>A0A0D0C8X3_9AGAR</name>
<evidence type="ECO:0000313" key="2">
    <source>
        <dbReference type="EMBL" id="KIK54397.1"/>
    </source>
</evidence>
<protein>
    <submittedName>
        <fullName evidence="2">Uncharacterized protein</fullName>
    </submittedName>
</protein>
<dbReference type="EMBL" id="KN834816">
    <property type="protein sequence ID" value="KIK54397.1"/>
    <property type="molecule type" value="Genomic_DNA"/>
</dbReference>
<evidence type="ECO:0000256" key="1">
    <source>
        <dbReference type="SAM" id="MobiDB-lite"/>
    </source>
</evidence>
<dbReference type="HOGENOM" id="CLU_573728_0_0_1"/>
<dbReference type="Proteomes" id="UP000053593">
    <property type="component" value="Unassembled WGS sequence"/>
</dbReference>
<reference evidence="2 3" key="1">
    <citation type="submission" date="2014-04" db="EMBL/GenBank/DDBJ databases">
        <title>Evolutionary Origins and Diversification of the Mycorrhizal Mutualists.</title>
        <authorList>
            <consortium name="DOE Joint Genome Institute"/>
            <consortium name="Mycorrhizal Genomics Consortium"/>
            <person name="Kohler A."/>
            <person name="Kuo A."/>
            <person name="Nagy L.G."/>
            <person name="Floudas D."/>
            <person name="Copeland A."/>
            <person name="Barry K.W."/>
            <person name="Cichocki N."/>
            <person name="Veneault-Fourrey C."/>
            <person name="LaButti K."/>
            <person name="Lindquist E.A."/>
            <person name="Lipzen A."/>
            <person name="Lundell T."/>
            <person name="Morin E."/>
            <person name="Murat C."/>
            <person name="Riley R."/>
            <person name="Ohm R."/>
            <person name="Sun H."/>
            <person name="Tunlid A."/>
            <person name="Henrissat B."/>
            <person name="Grigoriev I.V."/>
            <person name="Hibbett D.S."/>
            <person name="Martin F."/>
        </authorList>
    </citation>
    <scope>NUCLEOTIDE SEQUENCE [LARGE SCALE GENOMIC DNA]</scope>
    <source>
        <strain evidence="2 3">FD-317 M1</strain>
    </source>
</reference>
<feature type="region of interest" description="Disordered" evidence="1">
    <location>
        <begin position="184"/>
        <end position="210"/>
    </location>
</feature>
<accession>A0A0D0C8X3</accession>
<gene>
    <name evidence="2" type="ORF">GYMLUDRAFT_249545</name>
</gene>
<dbReference type="OrthoDB" id="2964597at2759"/>
<evidence type="ECO:0000313" key="3">
    <source>
        <dbReference type="Proteomes" id="UP000053593"/>
    </source>
</evidence>